<dbReference type="Proteomes" id="UP001195483">
    <property type="component" value="Unassembled WGS sequence"/>
</dbReference>
<accession>A0AAE0VPB0</accession>
<dbReference type="InterPro" id="IPR027417">
    <property type="entry name" value="P-loop_NTPase"/>
</dbReference>
<dbReference type="EMBL" id="JAEAOA010002069">
    <property type="protein sequence ID" value="KAK3584192.1"/>
    <property type="molecule type" value="Genomic_DNA"/>
</dbReference>
<dbReference type="PANTHER" id="PTHR11649">
    <property type="entry name" value="MSS1/TRME-RELATED GTP-BINDING PROTEIN"/>
    <property type="match status" value="1"/>
</dbReference>
<dbReference type="Gene3D" id="3.40.50.300">
    <property type="entry name" value="P-loop containing nucleotide triphosphate hydrolases"/>
    <property type="match status" value="1"/>
</dbReference>
<dbReference type="SUPFAM" id="SSF52540">
    <property type="entry name" value="P-loop containing nucleoside triphosphate hydrolases"/>
    <property type="match status" value="1"/>
</dbReference>
<dbReference type="AlphaFoldDB" id="A0AAE0VPB0"/>
<dbReference type="PANTHER" id="PTHR11649:SF13">
    <property type="entry name" value="ENGB-TYPE G DOMAIN-CONTAINING PROTEIN"/>
    <property type="match status" value="1"/>
</dbReference>
<reference evidence="1" key="2">
    <citation type="journal article" date="2021" name="Genome Biol. Evol.">
        <title>Developing a high-quality reference genome for a parasitic bivalve with doubly uniparental inheritance (Bivalvia: Unionida).</title>
        <authorList>
            <person name="Smith C.H."/>
        </authorList>
    </citation>
    <scope>NUCLEOTIDE SEQUENCE</scope>
    <source>
        <strain evidence="1">CHS0354</strain>
        <tissue evidence="1">Mantle</tissue>
    </source>
</reference>
<evidence type="ECO:0008006" key="3">
    <source>
        <dbReference type="Google" id="ProtNLM"/>
    </source>
</evidence>
<name>A0AAE0VPB0_9BIVA</name>
<reference evidence="1" key="1">
    <citation type="journal article" date="2021" name="Genome Biol. Evol.">
        <title>A High-Quality Reference Genome for a Parasitic Bivalve with Doubly Uniparental Inheritance (Bivalvia: Unionida).</title>
        <authorList>
            <person name="Smith C.H."/>
        </authorList>
    </citation>
    <scope>NUCLEOTIDE SEQUENCE</scope>
    <source>
        <strain evidence="1">CHS0354</strain>
    </source>
</reference>
<organism evidence="1 2">
    <name type="scientific">Potamilus streckersoni</name>
    <dbReference type="NCBI Taxonomy" id="2493646"/>
    <lineage>
        <taxon>Eukaryota</taxon>
        <taxon>Metazoa</taxon>
        <taxon>Spiralia</taxon>
        <taxon>Lophotrochozoa</taxon>
        <taxon>Mollusca</taxon>
        <taxon>Bivalvia</taxon>
        <taxon>Autobranchia</taxon>
        <taxon>Heteroconchia</taxon>
        <taxon>Palaeoheterodonta</taxon>
        <taxon>Unionida</taxon>
        <taxon>Unionoidea</taxon>
        <taxon>Unionidae</taxon>
        <taxon>Ambleminae</taxon>
        <taxon>Lampsilini</taxon>
        <taxon>Potamilus</taxon>
    </lineage>
</organism>
<comment type="caution">
    <text evidence="1">The sequence shown here is derived from an EMBL/GenBank/DDBJ whole genome shotgun (WGS) entry which is preliminary data.</text>
</comment>
<sequence>MAAGLFCNSENDAGCACPDSLTKRACKEFSSASFNTASTTPSAPSIINITCRILEINTEPMDADGKLLYGEREIYCVDLPGYGYAQLSKSGRDELRQLIQDFLQHAPELKLVVQLTDMRVGATEDDVFYFRNIYQSGLPVLLIANKSDKVSASKQKSVLEKIARDVGVDELPTPFSSVTKHTLSRVRQILFSELDP</sequence>
<keyword evidence="2" id="KW-1185">Reference proteome</keyword>
<evidence type="ECO:0000313" key="1">
    <source>
        <dbReference type="EMBL" id="KAK3584192.1"/>
    </source>
</evidence>
<proteinExistence type="predicted"/>
<dbReference type="GO" id="GO:0005829">
    <property type="term" value="C:cytosol"/>
    <property type="evidence" value="ECO:0007669"/>
    <property type="project" value="TreeGrafter"/>
</dbReference>
<gene>
    <name evidence="1" type="ORF">CHS0354_035273</name>
</gene>
<reference evidence="1" key="3">
    <citation type="submission" date="2023-05" db="EMBL/GenBank/DDBJ databases">
        <authorList>
            <person name="Smith C.H."/>
        </authorList>
    </citation>
    <scope>NUCLEOTIDE SEQUENCE</scope>
    <source>
        <strain evidence="1">CHS0354</strain>
        <tissue evidence="1">Mantle</tissue>
    </source>
</reference>
<evidence type="ECO:0000313" key="2">
    <source>
        <dbReference type="Proteomes" id="UP001195483"/>
    </source>
</evidence>
<protein>
    <recommendedName>
        <fullName evidence="3">GTP-binding protein EngB</fullName>
    </recommendedName>
</protein>